<proteinExistence type="predicted"/>
<dbReference type="AlphaFoldDB" id="A0A420VX90"/>
<keyword evidence="4" id="KW-1185">Reference proteome</keyword>
<comment type="caution">
    <text evidence="3">The sequence shown here is derived from an EMBL/GenBank/DDBJ whole genome shotgun (WGS) entry which is preliminary data.</text>
</comment>
<evidence type="ECO:0000313" key="3">
    <source>
        <dbReference type="EMBL" id="RKO70954.1"/>
    </source>
</evidence>
<sequence>MKIYLLSLFFLTILTITNTHIAFGQSIEKILPMEDPLRQLEAVLQLPVNFGKDTLALKKSLQPVLEIANEKNNFILKWGYYMRMADGYSIAFDRTNGISDQYYLLAQQLLQKYNNIELEMTGYARQGYYNYVYRKVKDAFPFFLRANDLKSKIDIRKIPLLVKHYQFIANFYSYIGDQASAVTYLQEALPFSKRASRERVDLTNAIAVYLSKDSLNREALIYLNRAMEEAKLAKDSVWIGIISGNLADQAWKSGDRQKAIALIRKNIDLSMRYDERKDAMRANLNLASWYLALKEWKLAKQHVVSGINLMEEKPYFLKYKMDASKLLSDIAHGLNQKEDELKQLHIYLALKDSLEKRINDKEIQKIMWQRETERYNRTIQSTEEKRLHSKRIYQFIGIFLILVFTIILLLINRSKTKIKMSNALLEKDRLTLAYEKQLLDQELVILKDSLSEFTDTIKQNDTTIQQLRQEIVKVSEQNPAYMAQVTDNLNAMLQTHIMTDERWLKFKHVFDKVYPGYLSQMKKNYTKITDNDLRILALQKLDLNNSSMSELLCVSTEAIKKAKQRLKKKMEAQDQGAISVDRTISR</sequence>
<reference evidence="3 4" key="1">
    <citation type="submission" date="2018-10" db="EMBL/GenBank/DDBJ databases">
        <title>Sphingobacterium sp. M05W1-28.</title>
        <authorList>
            <person name="Cai H."/>
        </authorList>
    </citation>
    <scope>NUCLEOTIDE SEQUENCE [LARGE SCALE GENOMIC DNA]</scope>
    <source>
        <strain evidence="3 4">M05W1-28</strain>
    </source>
</reference>
<keyword evidence="1" id="KW-0175">Coiled coil</keyword>
<keyword evidence="2" id="KW-0472">Membrane</keyword>
<name>A0A420VX90_9SPHI</name>
<accession>A0A420VX90</accession>
<evidence type="ECO:0000256" key="1">
    <source>
        <dbReference type="SAM" id="Coils"/>
    </source>
</evidence>
<dbReference type="InterPro" id="IPR011990">
    <property type="entry name" value="TPR-like_helical_dom_sf"/>
</dbReference>
<evidence type="ECO:0000313" key="4">
    <source>
        <dbReference type="Proteomes" id="UP000282423"/>
    </source>
</evidence>
<evidence type="ECO:0000256" key="2">
    <source>
        <dbReference type="SAM" id="Phobius"/>
    </source>
</evidence>
<dbReference type="Gene3D" id="1.25.40.10">
    <property type="entry name" value="Tetratricopeptide repeat domain"/>
    <property type="match status" value="1"/>
</dbReference>
<protein>
    <recommendedName>
        <fullName evidence="5">MalT-like TPR region domain-containing protein</fullName>
    </recommendedName>
</protein>
<evidence type="ECO:0008006" key="5">
    <source>
        <dbReference type="Google" id="ProtNLM"/>
    </source>
</evidence>
<keyword evidence="2" id="KW-0812">Transmembrane</keyword>
<keyword evidence="2" id="KW-1133">Transmembrane helix</keyword>
<gene>
    <name evidence="3" type="ORF">D7322_14880</name>
</gene>
<dbReference type="SUPFAM" id="SSF48452">
    <property type="entry name" value="TPR-like"/>
    <property type="match status" value="1"/>
</dbReference>
<feature type="transmembrane region" description="Helical" evidence="2">
    <location>
        <begin position="392"/>
        <end position="411"/>
    </location>
</feature>
<feature type="coiled-coil region" evidence="1">
    <location>
        <begin position="450"/>
        <end position="484"/>
    </location>
</feature>
<dbReference type="Proteomes" id="UP000282423">
    <property type="component" value="Unassembled WGS sequence"/>
</dbReference>
<organism evidence="3 4">
    <name type="scientific">Sphingobacterium puteale</name>
    <dbReference type="NCBI Taxonomy" id="2420510"/>
    <lineage>
        <taxon>Bacteria</taxon>
        <taxon>Pseudomonadati</taxon>
        <taxon>Bacteroidota</taxon>
        <taxon>Sphingobacteriia</taxon>
        <taxon>Sphingobacteriales</taxon>
        <taxon>Sphingobacteriaceae</taxon>
        <taxon>Sphingobacterium</taxon>
    </lineage>
</organism>
<dbReference type="EMBL" id="RBWS01000010">
    <property type="protein sequence ID" value="RKO70954.1"/>
    <property type="molecule type" value="Genomic_DNA"/>
</dbReference>